<dbReference type="GO" id="GO:0008882">
    <property type="term" value="F:[glutamate-ammonia-ligase] adenylyltransferase activity"/>
    <property type="evidence" value="ECO:0007669"/>
    <property type="project" value="UniProtKB-EC"/>
</dbReference>
<keyword evidence="5" id="KW-0460">Magnesium</keyword>
<keyword evidence="6" id="KW-0511">Multifunctional enzyme</keyword>
<sequence>MADRISTLEAELVRHGANDARRARRFHGLMAAALGLDEEQWQPWEDELGHACDVEQALSSLADLADAAPGTVRGMVADPHQARRLVRVLGGSAELGKYLTAHPDVLDVLAAEPEQWSAEQIRTDLLSCVSAIEQDGFLVSQADPVRGADELRLANRRHLLRIAARDLSHDDPTEVLESVSVELADLADGVIESALALARAMTPGHQAARLAVIAMGKCGARELNYISDVDVIHVVAPADEDVDNARTIAVGQRLAATVARICSAHSGAGSIWQVDAALRPEGDAGPLVRTLASMAEYYRTWARNWEFQALLKARPMAGDIELGEQFCALVAPLVWQVAERDGFVGESRAMRTRVVDHIARKNRDHEIKLGAGGLRDVEFTVQLLQLVHGRQDSSLRVRSTFDALRSLSAGGYIGRADAQRLLSAYRFERLLEHRVQLFHLRRTHLLPTDEAALRRLARGVGLRTGDDVRQAWHSTAQAVLSTHNRVFYSPLVEAVSRIPSEELRMTTDAAKTRLKALGFADESAALRHIAALTQGTTRAVKIQAQLMPAMLGWLASGPNPDAGLLAFRKVSEELGSSPWYLRALRDEGDTAQRLAAILSGSRLGVDLLVRSPETVQVLVDVDLRPRGRDELCAEMTRVGRRHREVADSIRAIRGVRRREFFRLVVDVVLGVAPVETVARGLSDLTDATIEASLQAVRASLDDAPRIGVIALGRWGGREMALSSDADLMFVVDDTGTRATQKAMEIVTTLRKLLGAPGPGPGLDLDADLRPEGRSGPLVRSLSSCLTYYSRWSSTWESQALVRARHGAGDRELTGALLASMDRLRWPAVGLSSSQCTEIRRLKARMEDERVRRGSDRRMNLKMGPGGLADVEWTVQLMQMRFGARLPQLRTTSTLEALSAARAADLMMPDQYEDLRVAWLGASALRNAIMCVRGRAADTLPTDSRELDAIARLLGMGRGASEMVVEEHLRRSRRANKVVDELFWSV</sequence>
<dbReference type="Pfam" id="PF08335">
    <property type="entry name" value="GlnD_UR_UTase"/>
    <property type="match status" value="2"/>
</dbReference>
<dbReference type="eggNOG" id="COG1391">
    <property type="taxonomic scope" value="Bacteria"/>
</dbReference>
<dbReference type="GO" id="GO:0005524">
    <property type="term" value="F:ATP binding"/>
    <property type="evidence" value="ECO:0007669"/>
    <property type="project" value="UniProtKB-KW"/>
</dbReference>
<dbReference type="Pfam" id="PF03710">
    <property type="entry name" value="GlnE"/>
    <property type="match status" value="2"/>
</dbReference>
<dbReference type="EMBL" id="LT906441">
    <property type="protein sequence ID" value="SNV33482.1"/>
    <property type="molecule type" value="Genomic_DNA"/>
</dbReference>
<evidence type="ECO:0000256" key="4">
    <source>
        <dbReference type="ARBA" id="ARBA00022840"/>
    </source>
</evidence>
<dbReference type="GO" id="GO:0016874">
    <property type="term" value="F:ligase activity"/>
    <property type="evidence" value="ECO:0007669"/>
    <property type="project" value="UniProtKB-KW"/>
</dbReference>
<feature type="domain" description="Glutamate-ammonia ligase adenylyltransferase repeated" evidence="7">
    <location>
        <begin position="84"/>
        <end position="326"/>
    </location>
</feature>
<evidence type="ECO:0000259" key="7">
    <source>
        <dbReference type="Pfam" id="PF03710"/>
    </source>
</evidence>
<evidence type="ECO:0000256" key="2">
    <source>
        <dbReference type="ARBA" id="ARBA00022695"/>
    </source>
</evidence>
<dbReference type="EC" id="2.7.7.42" evidence="9"/>
<evidence type="ECO:0000256" key="1">
    <source>
        <dbReference type="ARBA" id="ARBA00022679"/>
    </source>
</evidence>
<dbReference type="KEGG" id="cgrn:4412665_00962"/>
<feature type="domain" description="PII-uridylyltransferase/Glutamine-synthetase adenylyltransferase" evidence="8">
    <location>
        <begin position="840"/>
        <end position="982"/>
    </location>
</feature>
<evidence type="ECO:0000313" key="10">
    <source>
        <dbReference type="Proteomes" id="UP000215332"/>
    </source>
</evidence>
<dbReference type="InterPro" id="IPR005190">
    <property type="entry name" value="GlnE_rpt_dom"/>
</dbReference>
<keyword evidence="9" id="KW-0436">Ligase</keyword>
<evidence type="ECO:0000256" key="6">
    <source>
        <dbReference type="ARBA" id="ARBA00023268"/>
    </source>
</evidence>
<dbReference type="PANTHER" id="PTHR30621:SF0">
    <property type="entry name" value="BIFUNCTIONAL GLUTAMINE SYNTHETASE ADENYLYLTRANSFERASE_ADENYLYL-REMOVING ENZYME"/>
    <property type="match status" value="1"/>
</dbReference>
<dbReference type="AlphaFoldDB" id="A0A239WGC7"/>
<accession>A0A239WGC7</accession>
<name>A0A239WGC7_9ACTN</name>
<keyword evidence="4" id="KW-0067">ATP-binding</keyword>
<keyword evidence="2 9" id="KW-0548">Nucleotidyltransferase</keyword>
<evidence type="ECO:0000256" key="3">
    <source>
        <dbReference type="ARBA" id="ARBA00022741"/>
    </source>
</evidence>
<proteinExistence type="predicted"/>
<dbReference type="SUPFAM" id="SSF81301">
    <property type="entry name" value="Nucleotidyltransferase"/>
    <property type="match status" value="2"/>
</dbReference>
<protein>
    <submittedName>
        <fullName evidence="9">Glutamate-ammonia-ligase adenylyltransferase</fullName>
        <ecNumber evidence="9">2.7.7.42</ecNumber>
    </submittedName>
</protein>
<dbReference type="Gene3D" id="3.30.460.10">
    <property type="entry name" value="Beta Polymerase, domain 2"/>
    <property type="match status" value="2"/>
</dbReference>
<dbReference type="NCBIfam" id="NF010707">
    <property type="entry name" value="PRK14109.1"/>
    <property type="match status" value="1"/>
</dbReference>
<keyword evidence="1 9" id="KW-0808">Transferase</keyword>
<dbReference type="SUPFAM" id="SSF81593">
    <property type="entry name" value="Nucleotidyltransferase substrate binding subunit/domain"/>
    <property type="match status" value="2"/>
</dbReference>
<evidence type="ECO:0000259" key="8">
    <source>
        <dbReference type="Pfam" id="PF08335"/>
    </source>
</evidence>
<dbReference type="Proteomes" id="UP000215332">
    <property type="component" value="Chromosome 1"/>
</dbReference>
<dbReference type="PANTHER" id="PTHR30621">
    <property type="entry name" value="GLUTAMINE SYNTHETASE ADENYLYLTRANSFERASE"/>
    <property type="match status" value="1"/>
</dbReference>
<feature type="domain" description="Glutamate-ammonia ligase adenylyltransferase repeated" evidence="7">
    <location>
        <begin position="592"/>
        <end position="815"/>
    </location>
</feature>
<dbReference type="InterPro" id="IPR013546">
    <property type="entry name" value="PII_UdlTrfase/GS_AdlTrfase"/>
</dbReference>
<organism evidence="9 10">
    <name type="scientific">Cutibacterium granulosum</name>
    <dbReference type="NCBI Taxonomy" id="33011"/>
    <lineage>
        <taxon>Bacteria</taxon>
        <taxon>Bacillati</taxon>
        <taxon>Actinomycetota</taxon>
        <taxon>Actinomycetes</taxon>
        <taxon>Propionibacteriales</taxon>
        <taxon>Propionibacteriaceae</taxon>
        <taxon>Cutibacterium</taxon>
    </lineage>
</organism>
<reference evidence="9 10" key="1">
    <citation type="submission" date="2017-06" db="EMBL/GenBank/DDBJ databases">
        <authorList>
            <consortium name="Pathogen Informatics"/>
        </authorList>
    </citation>
    <scope>NUCLEOTIDE SEQUENCE [LARGE SCALE GENOMIC DNA]</scope>
    <source>
        <strain evidence="9 10">NCTC11865</strain>
    </source>
</reference>
<dbReference type="Gene3D" id="1.20.120.330">
    <property type="entry name" value="Nucleotidyltransferases domain 2"/>
    <property type="match status" value="2"/>
</dbReference>
<gene>
    <name evidence="9" type="primary">glnE</name>
    <name evidence="9" type="ORF">SAMEA4412665_00962</name>
</gene>
<keyword evidence="3" id="KW-0547">Nucleotide-binding</keyword>
<dbReference type="GO" id="GO:0005829">
    <property type="term" value="C:cytosol"/>
    <property type="evidence" value="ECO:0007669"/>
    <property type="project" value="TreeGrafter"/>
</dbReference>
<evidence type="ECO:0000313" key="9">
    <source>
        <dbReference type="EMBL" id="SNV33482.1"/>
    </source>
</evidence>
<dbReference type="CDD" id="cd05401">
    <property type="entry name" value="NT_GlnE_GlnD_like"/>
    <property type="match status" value="2"/>
</dbReference>
<evidence type="ECO:0000256" key="5">
    <source>
        <dbReference type="ARBA" id="ARBA00022842"/>
    </source>
</evidence>
<dbReference type="RefSeq" id="WP_021105979.1">
    <property type="nucleotide sequence ID" value="NZ_LT906441.1"/>
</dbReference>
<dbReference type="GO" id="GO:0000820">
    <property type="term" value="P:regulation of glutamine family amino acid metabolic process"/>
    <property type="evidence" value="ECO:0007669"/>
    <property type="project" value="TreeGrafter"/>
</dbReference>
<dbReference type="InterPro" id="IPR043519">
    <property type="entry name" value="NT_sf"/>
</dbReference>
<feature type="domain" description="PII-uridylyltransferase/Glutamine-synthetase adenylyltransferase" evidence="8">
    <location>
        <begin position="348"/>
        <end position="485"/>
    </location>
</feature>
<dbReference type="InterPro" id="IPR023057">
    <property type="entry name" value="GlnE"/>
</dbReference>